<evidence type="ECO:0000256" key="3">
    <source>
        <dbReference type="ARBA" id="ARBA00022737"/>
    </source>
</evidence>
<dbReference type="Proteomes" id="UP000800200">
    <property type="component" value="Unassembled WGS sequence"/>
</dbReference>
<dbReference type="InterPro" id="IPR018247">
    <property type="entry name" value="EF_Hand_1_Ca_BS"/>
</dbReference>
<dbReference type="InterPro" id="IPR050230">
    <property type="entry name" value="CALM/Myosin/TropC-like"/>
</dbReference>
<feature type="compositionally biased region" description="Polar residues" evidence="5">
    <location>
        <begin position="23"/>
        <end position="32"/>
    </location>
</feature>
<keyword evidence="2" id="KW-0479">Metal-binding</keyword>
<feature type="compositionally biased region" description="Basic and acidic residues" evidence="5">
    <location>
        <begin position="45"/>
        <end position="64"/>
    </location>
</feature>
<keyword evidence="4" id="KW-0106">Calcium</keyword>
<dbReference type="Pfam" id="PF00036">
    <property type="entry name" value="EF-hand_1"/>
    <property type="match status" value="1"/>
</dbReference>
<sequence length="238" mass="26720">MATSTNNPPFGSRYGRTGASGPAAQNSFSTPATAPFGGRQTQQKVEAERFERERKAREDRERMEQAGQNSLAELSEEQREEINEAFALFDLDKDNHIDYHELKVAMKALGFDLPKQEILSILQQHGVQATSQAAGSKSKQPAQQAYQLPPRLLLPLHTFQTLMASRILARDPREEIIRAFELFDEGNKGKITLQDLRRVARELGEGLQEEELVAMIEEFDMDADGAISRDEFINICLG</sequence>
<feature type="domain" description="EF-hand" evidence="6">
    <location>
        <begin position="77"/>
        <end position="112"/>
    </location>
</feature>
<dbReference type="PANTHER" id="PTHR23048:SF48">
    <property type="entry name" value="CENTRIN 3"/>
    <property type="match status" value="1"/>
</dbReference>
<dbReference type="GO" id="GO:0016460">
    <property type="term" value="C:myosin II complex"/>
    <property type="evidence" value="ECO:0007669"/>
    <property type="project" value="TreeGrafter"/>
</dbReference>
<reference evidence="7" key="1">
    <citation type="journal article" date="2020" name="Stud. Mycol.">
        <title>101 Dothideomycetes genomes: a test case for predicting lifestyles and emergence of pathogens.</title>
        <authorList>
            <person name="Haridas S."/>
            <person name="Albert R."/>
            <person name="Binder M."/>
            <person name="Bloem J."/>
            <person name="Labutti K."/>
            <person name="Salamov A."/>
            <person name="Andreopoulos B."/>
            <person name="Baker S."/>
            <person name="Barry K."/>
            <person name="Bills G."/>
            <person name="Bluhm B."/>
            <person name="Cannon C."/>
            <person name="Castanera R."/>
            <person name="Culley D."/>
            <person name="Daum C."/>
            <person name="Ezra D."/>
            <person name="Gonzalez J."/>
            <person name="Henrissat B."/>
            <person name="Kuo A."/>
            <person name="Liang C."/>
            <person name="Lipzen A."/>
            <person name="Lutzoni F."/>
            <person name="Magnuson J."/>
            <person name="Mondo S."/>
            <person name="Nolan M."/>
            <person name="Ohm R."/>
            <person name="Pangilinan J."/>
            <person name="Park H.-J."/>
            <person name="Ramirez L."/>
            <person name="Alfaro M."/>
            <person name="Sun H."/>
            <person name="Tritt A."/>
            <person name="Yoshinaga Y."/>
            <person name="Zwiers L.-H."/>
            <person name="Turgeon B."/>
            <person name="Goodwin S."/>
            <person name="Spatafora J."/>
            <person name="Crous P."/>
            <person name="Grigoriev I."/>
        </authorList>
    </citation>
    <scope>NUCLEOTIDE SEQUENCE</scope>
    <source>
        <strain evidence="7">CBS 207.26</strain>
    </source>
</reference>
<evidence type="ECO:0000313" key="7">
    <source>
        <dbReference type="EMBL" id="KAF2178381.1"/>
    </source>
</evidence>
<dbReference type="FunFam" id="1.10.238.10:FF:000172">
    <property type="entry name" value="Cell division control protein"/>
    <property type="match status" value="1"/>
</dbReference>
<dbReference type="Gene3D" id="1.10.238.10">
    <property type="entry name" value="EF-hand"/>
    <property type="match status" value="2"/>
</dbReference>
<dbReference type="SUPFAM" id="SSF47473">
    <property type="entry name" value="EF-hand"/>
    <property type="match status" value="1"/>
</dbReference>
<dbReference type="PROSITE" id="PS00018">
    <property type="entry name" value="EF_HAND_1"/>
    <property type="match status" value="2"/>
</dbReference>
<dbReference type="InterPro" id="IPR011992">
    <property type="entry name" value="EF-hand-dom_pair"/>
</dbReference>
<proteinExistence type="predicted"/>
<dbReference type="AlphaFoldDB" id="A0A6A6DFV8"/>
<evidence type="ECO:0000259" key="6">
    <source>
        <dbReference type="PROSITE" id="PS50222"/>
    </source>
</evidence>
<dbReference type="OrthoDB" id="343296at2759"/>
<name>A0A6A6DFV8_9PEZI</name>
<keyword evidence="3" id="KW-0677">Repeat</keyword>
<evidence type="ECO:0000256" key="1">
    <source>
        <dbReference type="ARBA" id="ARBA00020786"/>
    </source>
</evidence>
<dbReference type="PANTHER" id="PTHR23048">
    <property type="entry name" value="MYOSIN LIGHT CHAIN 1, 3"/>
    <property type="match status" value="1"/>
</dbReference>
<evidence type="ECO:0000313" key="8">
    <source>
        <dbReference type="Proteomes" id="UP000800200"/>
    </source>
</evidence>
<accession>A0A6A6DFV8</accession>
<dbReference type="PROSITE" id="PS50222">
    <property type="entry name" value="EF_HAND_2"/>
    <property type="match status" value="3"/>
</dbReference>
<dbReference type="CDD" id="cd00051">
    <property type="entry name" value="EFh"/>
    <property type="match status" value="2"/>
</dbReference>
<keyword evidence="8" id="KW-1185">Reference proteome</keyword>
<dbReference type="EMBL" id="ML994676">
    <property type="protein sequence ID" value="KAF2178381.1"/>
    <property type="molecule type" value="Genomic_DNA"/>
</dbReference>
<dbReference type="InterPro" id="IPR002048">
    <property type="entry name" value="EF_hand_dom"/>
</dbReference>
<feature type="domain" description="EF-hand" evidence="6">
    <location>
        <begin position="207"/>
        <end position="238"/>
    </location>
</feature>
<dbReference type="Pfam" id="PF13499">
    <property type="entry name" value="EF-hand_7"/>
    <property type="match status" value="1"/>
</dbReference>
<dbReference type="SMART" id="SM00054">
    <property type="entry name" value="EFh"/>
    <property type="match status" value="3"/>
</dbReference>
<feature type="domain" description="EF-hand" evidence="6">
    <location>
        <begin position="171"/>
        <end position="206"/>
    </location>
</feature>
<evidence type="ECO:0000256" key="4">
    <source>
        <dbReference type="ARBA" id="ARBA00022837"/>
    </source>
</evidence>
<dbReference type="GO" id="GO:0005509">
    <property type="term" value="F:calcium ion binding"/>
    <property type="evidence" value="ECO:0007669"/>
    <property type="project" value="InterPro"/>
</dbReference>
<feature type="region of interest" description="Disordered" evidence="5">
    <location>
        <begin position="1"/>
        <end position="77"/>
    </location>
</feature>
<organism evidence="7 8">
    <name type="scientific">Zopfia rhizophila CBS 207.26</name>
    <dbReference type="NCBI Taxonomy" id="1314779"/>
    <lineage>
        <taxon>Eukaryota</taxon>
        <taxon>Fungi</taxon>
        <taxon>Dikarya</taxon>
        <taxon>Ascomycota</taxon>
        <taxon>Pezizomycotina</taxon>
        <taxon>Dothideomycetes</taxon>
        <taxon>Dothideomycetes incertae sedis</taxon>
        <taxon>Zopfiaceae</taxon>
        <taxon>Zopfia</taxon>
    </lineage>
</organism>
<protein>
    <recommendedName>
        <fullName evidence="1">Calmodulin</fullName>
    </recommendedName>
</protein>
<evidence type="ECO:0000256" key="5">
    <source>
        <dbReference type="SAM" id="MobiDB-lite"/>
    </source>
</evidence>
<evidence type="ECO:0000256" key="2">
    <source>
        <dbReference type="ARBA" id="ARBA00022723"/>
    </source>
</evidence>
<gene>
    <name evidence="7" type="ORF">K469DRAFT_742187</name>
</gene>